<dbReference type="GO" id="GO:0009307">
    <property type="term" value="P:DNA restriction-modification system"/>
    <property type="evidence" value="ECO:0007669"/>
    <property type="project" value="UniProtKB-KW"/>
</dbReference>
<keyword evidence="3 11" id="KW-0489">Methyltransferase</keyword>
<dbReference type="PROSITE" id="PS00092">
    <property type="entry name" value="N6_MTASE"/>
    <property type="match status" value="1"/>
</dbReference>
<dbReference type="SUPFAM" id="SSF53335">
    <property type="entry name" value="S-adenosyl-L-methionine-dependent methyltransferases"/>
    <property type="match status" value="1"/>
</dbReference>
<evidence type="ECO:0000259" key="9">
    <source>
        <dbReference type="Pfam" id="PF02384"/>
    </source>
</evidence>
<keyword evidence="4 11" id="KW-0808">Transferase</keyword>
<comment type="catalytic activity">
    <reaction evidence="7">
        <text>a 2'-deoxyadenosine in DNA + S-adenosyl-L-methionine = an N(6)-methyl-2'-deoxyadenosine in DNA + S-adenosyl-L-homocysteine + H(+)</text>
        <dbReference type="Rhea" id="RHEA:15197"/>
        <dbReference type="Rhea" id="RHEA-COMP:12418"/>
        <dbReference type="Rhea" id="RHEA-COMP:12419"/>
        <dbReference type="ChEBI" id="CHEBI:15378"/>
        <dbReference type="ChEBI" id="CHEBI:57856"/>
        <dbReference type="ChEBI" id="CHEBI:59789"/>
        <dbReference type="ChEBI" id="CHEBI:90615"/>
        <dbReference type="ChEBI" id="CHEBI:90616"/>
        <dbReference type="EC" id="2.1.1.72"/>
    </reaction>
</comment>
<dbReference type="Pfam" id="PF02384">
    <property type="entry name" value="N6_Mtase"/>
    <property type="match status" value="1"/>
</dbReference>
<dbReference type="EC" id="2.1.1.72" evidence="2"/>
<dbReference type="PANTHER" id="PTHR42933:SF3">
    <property type="entry name" value="TYPE I RESTRICTION ENZYME MJAVIII METHYLASE SUBUNIT"/>
    <property type="match status" value="1"/>
</dbReference>
<feature type="domain" description="DNA methylase adenine-specific" evidence="9">
    <location>
        <begin position="166"/>
        <end position="485"/>
    </location>
</feature>
<dbReference type="Proteomes" id="UP000321192">
    <property type="component" value="Unassembled WGS sequence"/>
</dbReference>
<dbReference type="PRINTS" id="PR00507">
    <property type="entry name" value="N12N6MTFRASE"/>
</dbReference>
<evidence type="ECO:0000256" key="4">
    <source>
        <dbReference type="ARBA" id="ARBA00022679"/>
    </source>
</evidence>
<dbReference type="InterPro" id="IPR022749">
    <property type="entry name" value="D12N6_MeTrfase_N"/>
</dbReference>
<evidence type="ECO:0000256" key="6">
    <source>
        <dbReference type="ARBA" id="ARBA00022747"/>
    </source>
</evidence>
<name>A0A5C7SP20_THASP</name>
<dbReference type="Gene3D" id="3.40.50.150">
    <property type="entry name" value="Vaccinia Virus protein VP39"/>
    <property type="match status" value="1"/>
</dbReference>
<keyword evidence="5" id="KW-0949">S-adenosyl-L-methionine</keyword>
<proteinExistence type="inferred from homology"/>
<dbReference type="PANTHER" id="PTHR42933">
    <property type="entry name" value="SLR6095 PROTEIN"/>
    <property type="match status" value="1"/>
</dbReference>
<comment type="caution">
    <text evidence="11">The sequence shown here is derived from an EMBL/GenBank/DDBJ whole genome shotgun (WGS) entry which is preliminary data.</text>
</comment>
<dbReference type="InterPro" id="IPR051537">
    <property type="entry name" value="DNA_Adenine_Mtase"/>
</dbReference>
<dbReference type="InterPro" id="IPR029063">
    <property type="entry name" value="SAM-dependent_MTases_sf"/>
</dbReference>
<dbReference type="GO" id="GO:0009007">
    <property type="term" value="F:site-specific DNA-methyltransferase (adenine-specific) activity"/>
    <property type="evidence" value="ECO:0007669"/>
    <property type="project" value="UniProtKB-EC"/>
</dbReference>
<evidence type="ECO:0000256" key="5">
    <source>
        <dbReference type="ARBA" id="ARBA00022691"/>
    </source>
</evidence>
<dbReference type="AlphaFoldDB" id="A0A5C7SP20"/>
<sequence>MLSLNKPKLDNLANEIWKSAERLRGKFKAYEYQNVILPIIVIRRLECVLIQWRKKMREEVLAKRPELEAKPIELDRLVKKLEITQAHFSNGTDHTLESLAEEDPMLLEDNFRAYLNGFSRNVRDILDHFNYHTTVTQLVKNNRLAPILNQYKSLTLGPDQLSNLEMGYIYEELLRRFSEQSGEEAGEHFTPREVIRLMVELLDIPTPTRHTAIYDPACGTGGMLSVAKEHLLDRARTEAERQQVESYVTLHGQELSPTNYAICRADLLIKEDKEARVFLGNSLIPHNPSSKEPGDQLAGSHDRFDFMLSNPPFGVTWGGKDRYEDEARRYAATRYRAGMPRTNDGALLFLQTMLAKMKPVDAASGQGGSRIAIIFNGSPLSNGDCGQGESEIRRWILENDWLDAIVMLPDQLFYNTGIYTYVWLLRNEKPASHRGRVMLIDARQQFEKEPKAFGNKRNRIADVHRQWIETRYRDGWAERFEDDDVKLYHTTDFAYHKVSLVFWQTDADDRPAIVTESYQKAFTAANMAKEQAFYDSELQFAVQARHGDRTVEIRFSLNPDDSFATVWGDAVRKAFAAELAELTKDIAEARERNKATKAFIDGLALQVTWTHRHYVADEEYIPFDPAGEPDEYIAAFLEREIAKPILRWQDSPQLGYEILPNKYFYRYQPPRPASELLAEFWALEKEAEGMLQRVGGK</sequence>
<evidence type="ECO:0000259" key="10">
    <source>
        <dbReference type="Pfam" id="PF12161"/>
    </source>
</evidence>
<evidence type="ECO:0000256" key="7">
    <source>
        <dbReference type="ARBA" id="ARBA00047942"/>
    </source>
</evidence>
<protein>
    <recommendedName>
        <fullName evidence="2">site-specific DNA-methyltransferase (adenine-specific)</fullName>
        <ecNumber evidence="2">2.1.1.72</ecNumber>
    </recommendedName>
</protein>
<feature type="domain" description="N6 adenine-specific DNA methyltransferase N-terminal" evidence="10">
    <location>
        <begin position="12"/>
        <end position="149"/>
    </location>
</feature>
<dbReference type="GO" id="GO:0003677">
    <property type="term" value="F:DNA binding"/>
    <property type="evidence" value="ECO:0007669"/>
    <property type="project" value="InterPro"/>
</dbReference>
<dbReference type="InterPro" id="IPR038333">
    <property type="entry name" value="T1MK-like_N_sf"/>
</dbReference>
<reference evidence="11 12" key="1">
    <citation type="submission" date="2018-09" db="EMBL/GenBank/DDBJ databases">
        <title>Metagenome Assembled Genomes from an Advanced Water Purification Facility.</title>
        <authorList>
            <person name="Stamps B.W."/>
            <person name="Spear J.R."/>
        </authorList>
    </citation>
    <scope>NUCLEOTIDE SEQUENCE [LARGE SCALE GENOMIC DNA]</scope>
    <source>
        <strain evidence="11">Bin_27_1</strain>
    </source>
</reference>
<dbReference type="GO" id="GO:0008170">
    <property type="term" value="F:N-methyltransferase activity"/>
    <property type="evidence" value="ECO:0007669"/>
    <property type="project" value="InterPro"/>
</dbReference>
<evidence type="ECO:0000256" key="3">
    <source>
        <dbReference type="ARBA" id="ARBA00022603"/>
    </source>
</evidence>
<dbReference type="InterPro" id="IPR002052">
    <property type="entry name" value="DNA_methylase_N6_adenine_CS"/>
</dbReference>
<feature type="coiled-coil region" evidence="8">
    <location>
        <begin position="572"/>
        <end position="599"/>
    </location>
</feature>
<evidence type="ECO:0000313" key="12">
    <source>
        <dbReference type="Proteomes" id="UP000321192"/>
    </source>
</evidence>
<keyword evidence="6" id="KW-0680">Restriction system</keyword>
<dbReference type="Gene3D" id="1.20.1260.30">
    <property type="match status" value="1"/>
</dbReference>
<dbReference type="Pfam" id="PF12161">
    <property type="entry name" value="HsdM_N"/>
    <property type="match status" value="1"/>
</dbReference>
<evidence type="ECO:0000256" key="2">
    <source>
        <dbReference type="ARBA" id="ARBA00011900"/>
    </source>
</evidence>
<organism evidence="11 12">
    <name type="scientific">Thauera aminoaromatica</name>
    <dbReference type="NCBI Taxonomy" id="164330"/>
    <lineage>
        <taxon>Bacteria</taxon>
        <taxon>Pseudomonadati</taxon>
        <taxon>Pseudomonadota</taxon>
        <taxon>Betaproteobacteria</taxon>
        <taxon>Rhodocyclales</taxon>
        <taxon>Zoogloeaceae</taxon>
        <taxon>Thauera</taxon>
    </lineage>
</organism>
<keyword evidence="8" id="KW-0175">Coiled coil</keyword>
<evidence type="ECO:0000313" key="11">
    <source>
        <dbReference type="EMBL" id="TXH85269.1"/>
    </source>
</evidence>
<dbReference type="EMBL" id="SSFD01000151">
    <property type="protein sequence ID" value="TXH85269.1"/>
    <property type="molecule type" value="Genomic_DNA"/>
</dbReference>
<accession>A0A5C7SP20</accession>
<dbReference type="InterPro" id="IPR003356">
    <property type="entry name" value="DNA_methylase_A-5"/>
</dbReference>
<evidence type="ECO:0000256" key="1">
    <source>
        <dbReference type="ARBA" id="ARBA00006594"/>
    </source>
</evidence>
<comment type="similarity">
    <text evidence="1">Belongs to the N(4)/N(6)-methyltransferase family.</text>
</comment>
<dbReference type="RefSeq" id="WP_276658557.1">
    <property type="nucleotide sequence ID" value="NZ_SSFD01000151.1"/>
</dbReference>
<gene>
    <name evidence="11" type="ORF">E6Q80_09970</name>
</gene>
<dbReference type="GO" id="GO:0032259">
    <property type="term" value="P:methylation"/>
    <property type="evidence" value="ECO:0007669"/>
    <property type="project" value="UniProtKB-KW"/>
</dbReference>
<evidence type="ECO:0000256" key="8">
    <source>
        <dbReference type="SAM" id="Coils"/>
    </source>
</evidence>